<dbReference type="SUPFAM" id="SSF53955">
    <property type="entry name" value="Lysozyme-like"/>
    <property type="match status" value="1"/>
</dbReference>
<keyword evidence="3" id="KW-1185">Reference proteome</keyword>
<evidence type="ECO:0000256" key="1">
    <source>
        <dbReference type="SAM" id="SignalP"/>
    </source>
</evidence>
<dbReference type="InterPro" id="IPR000400">
    <property type="entry name" value="Glyco_hydro_46"/>
</dbReference>
<dbReference type="OrthoDB" id="76114at2759"/>
<feature type="chain" id="PRO_5013231869" description="Chitosanase" evidence="1">
    <location>
        <begin position="18"/>
        <end position="257"/>
    </location>
</feature>
<dbReference type="InterPro" id="IPR023346">
    <property type="entry name" value="Lysozyme-like_dom_sf"/>
</dbReference>
<dbReference type="GO" id="GO:0005576">
    <property type="term" value="C:extracellular region"/>
    <property type="evidence" value="ECO:0007669"/>
    <property type="project" value="InterPro"/>
</dbReference>
<dbReference type="InterPro" id="IPR023099">
    <property type="entry name" value="Glyco_hydro_46_N"/>
</dbReference>
<organism evidence="2 3">
    <name type="scientific">Euroglyphus maynei</name>
    <name type="common">Mayne's house dust mite</name>
    <dbReference type="NCBI Taxonomy" id="6958"/>
    <lineage>
        <taxon>Eukaryota</taxon>
        <taxon>Metazoa</taxon>
        <taxon>Ecdysozoa</taxon>
        <taxon>Arthropoda</taxon>
        <taxon>Chelicerata</taxon>
        <taxon>Arachnida</taxon>
        <taxon>Acari</taxon>
        <taxon>Acariformes</taxon>
        <taxon>Sarcoptiformes</taxon>
        <taxon>Astigmata</taxon>
        <taxon>Psoroptidia</taxon>
        <taxon>Analgoidea</taxon>
        <taxon>Pyroglyphidae</taxon>
        <taxon>Pyroglyphinae</taxon>
        <taxon>Euroglyphus</taxon>
    </lineage>
</organism>
<dbReference type="Pfam" id="PF01374">
    <property type="entry name" value="Glyco_hydro_46"/>
    <property type="match status" value="1"/>
</dbReference>
<proteinExistence type="predicted"/>
<protein>
    <recommendedName>
        <fullName evidence="4">Chitosanase</fullName>
    </recommendedName>
</protein>
<dbReference type="GO" id="GO:0016977">
    <property type="term" value="F:chitosanase activity"/>
    <property type="evidence" value="ECO:0007669"/>
    <property type="project" value="InterPro"/>
</dbReference>
<dbReference type="GO" id="GO:0005975">
    <property type="term" value="P:carbohydrate metabolic process"/>
    <property type="evidence" value="ECO:0007669"/>
    <property type="project" value="InterPro"/>
</dbReference>
<dbReference type="EMBL" id="MUJZ01040984">
    <property type="protein sequence ID" value="OTF75637.1"/>
    <property type="molecule type" value="Genomic_DNA"/>
</dbReference>
<dbReference type="CDD" id="cd00978">
    <property type="entry name" value="chitosanase_GH46"/>
    <property type="match status" value="1"/>
</dbReference>
<gene>
    <name evidence="2" type="ORF">BLA29_000108</name>
</gene>
<dbReference type="Gene3D" id="1.20.141.10">
    <property type="entry name" value="Chitosanase, subunit A, domain 1"/>
    <property type="match status" value="1"/>
</dbReference>
<evidence type="ECO:0000313" key="2">
    <source>
        <dbReference type="EMBL" id="OTF75637.1"/>
    </source>
</evidence>
<comment type="caution">
    <text evidence="2">The sequence shown here is derived from an EMBL/GenBank/DDBJ whole genome shotgun (WGS) entry which is preliminary data.</text>
</comment>
<evidence type="ECO:0000313" key="3">
    <source>
        <dbReference type="Proteomes" id="UP000194236"/>
    </source>
</evidence>
<name>A0A1Y3B602_EURMA</name>
<dbReference type="AlphaFoldDB" id="A0A1Y3B602"/>
<keyword evidence="1" id="KW-0732">Signal</keyword>
<accession>A0A1Y3B602</accession>
<evidence type="ECO:0008006" key="4">
    <source>
        <dbReference type="Google" id="ProtNLM"/>
    </source>
</evidence>
<sequence length="257" mass="29394">MKLSLFVLLLLAVSASSSKMNVQQKHRCEEYTSIFENDTTELQYGYCENIHDGRGFTSGRAGFCTGTGDAVEVIRKYTAIKPNNSLKKYIHELEILSKHESGDTSKLHGYCTAWKEAANDPEFRKCQDEISDELYYKPAMHEANQANVQTALGRCAFYDAIIQHGGGDDPDSLGAIIKRTKKLMNGIVNNNEHHWIMKFFDERKYILQHAHNVDTRKEWAQSIDRVDAMIKLANQNNWNLNVPMHIKTKDHDKTIKN</sequence>
<dbReference type="Gene3D" id="3.30.386.10">
    <property type="entry name" value="Chitosanase, subunit A, domain 2"/>
    <property type="match status" value="1"/>
</dbReference>
<dbReference type="Proteomes" id="UP000194236">
    <property type="component" value="Unassembled WGS sequence"/>
</dbReference>
<feature type="signal peptide" evidence="1">
    <location>
        <begin position="1"/>
        <end position="17"/>
    </location>
</feature>
<reference evidence="2 3" key="1">
    <citation type="submission" date="2017-03" db="EMBL/GenBank/DDBJ databases">
        <title>Genome Survey of Euroglyphus maynei.</title>
        <authorList>
            <person name="Arlian L.G."/>
            <person name="Morgan M.S."/>
            <person name="Rider S.D."/>
        </authorList>
    </citation>
    <scope>NUCLEOTIDE SEQUENCE [LARGE SCALE GENOMIC DNA]</scope>
    <source>
        <strain evidence="2">Arlian Lab</strain>
        <tissue evidence="2">Whole body</tissue>
    </source>
</reference>